<keyword evidence="11" id="KW-1185">Reference proteome</keyword>
<feature type="transmembrane region" description="Helical" evidence="7">
    <location>
        <begin position="159"/>
        <end position="178"/>
    </location>
</feature>
<dbReference type="GO" id="GO:0015421">
    <property type="term" value="F:ABC-type oligopeptide transporter activity"/>
    <property type="evidence" value="ECO:0007669"/>
    <property type="project" value="TreeGrafter"/>
</dbReference>
<dbReference type="GO" id="GO:0045454">
    <property type="term" value="P:cell redox homeostasis"/>
    <property type="evidence" value="ECO:0007669"/>
    <property type="project" value="InterPro"/>
</dbReference>
<dbReference type="InterPro" id="IPR011527">
    <property type="entry name" value="ABC1_TM_dom"/>
</dbReference>
<evidence type="ECO:0000256" key="2">
    <source>
        <dbReference type="ARBA" id="ARBA00022692"/>
    </source>
</evidence>
<protein>
    <submittedName>
        <fullName evidence="10">Thiol reductant ABC exporter subunit CydC</fullName>
    </submittedName>
</protein>
<accession>A0A323T8S9</accession>
<dbReference type="InterPro" id="IPR003439">
    <property type="entry name" value="ABC_transporter-like_ATP-bd"/>
</dbReference>
<dbReference type="Proteomes" id="UP000248214">
    <property type="component" value="Unassembled WGS sequence"/>
</dbReference>
<evidence type="ECO:0000256" key="3">
    <source>
        <dbReference type="ARBA" id="ARBA00022741"/>
    </source>
</evidence>
<dbReference type="AlphaFoldDB" id="A0A323T8S9"/>
<keyword evidence="5 7" id="KW-1133">Transmembrane helix</keyword>
<dbReference type="PANTHER" id="PTHR43394:SF1">
    <property type="entry name" value="ATP-BINDING CASSETTE SUB-FAMILY B MEMBER 10, MITOCHONDRIAL"/>
    <property type="match status" value="1"/>
</dbReference>
<keyword evidence="4" id="KW-0067">ATP-binding</keyword>
<comment type="caution">
    <text evidence="10">The sequence shown here is derived from an EMBL/GenBank/DDBJ whole genome shotgun (WGS) entry which is preliminary data.</text>
</comment>
<dbReference type="EMBL" id="PDOD01000004">
    <property type="protein sequence ID" value="PYZ92202.1"/>
    <property type="molecule type" value="Genomic_DNA"/>
</dbReference>
<sequence>MKEMSMIVTLMLKEKKDIFLSILFGFLAGMGAVSLFANSGYLISKAAIMPPLYVLTVSIAMLKLFSFTRALSRYAERYYSHRATFTILSNMRVHFFDKLIPLAPGIFQKYRSGDLLSRIVGDVESLQNFFLRVFYPPIVMVVVFLATIAFSMFFSVHVAVILIAGLIITGFIVPVMFARKQRSIDRKVREKRGELSTEVAEFLYGFRDLKIHQTLDQQEKELVQASQSYISEQEKEGNRALFSQSMNQGITMMISWFVLGAGAYLVTVGELEGVFLAMLVMISLTVFENSVPMAAFPNHYEDSRRAAGRLSSVVEGTGEADNDSETKEVLDPNEAWSVSMSDVTFSFPEEQRDTLKNINLTIPPGTKTAIVGPSGSGKSTLFQLILNVLHPNQGEVKVGGRSIRQLQEESIWSGTNALLQDHHFFYGTIRSNLQLAHDDLTDEDMKTALGHVNLHEFSLDDKVLEKGENLSGGEKQRLAIARALLKGGRLWLLDEPTSSIDVLTEKSIFKYVFRQAEKDTLLLISHRLTGLETMDQIVVMNERTIVETGTYDQLMNLKGYFYEMKQIEKNVFSA</sequence>
<dbReference type="PROSITE" id="PS00211">
    <property type="entry name" value="ABC_TRANSPORTER_1"/>
    <property type="match status" value="1"/>
</dbReference>
<dbReference type="InterPro" id="IPR014223">
    <property type="entry name" value="ABC_CydC/D"/>
</dbReference>
<evidence type="ECO:0000313" key="11">
    <source>
        <dbReference type="Proteomes" id="UP000248214"/>
    </source>
</evidence>
<keyword evidence="3" id="KW-0547">Nucleotide-binding</keyword>
<reference evidence="10 11" key="1">
    <citation type="submission" date="2017-10" db="EMBL/GenBank/DDBJ databases">
        <title>Bacillus sp. nov., a halophilic bacterium isolated from a Keqin Lake.</title>
        <authorList>
            <person name="Wang H."/>
        </authorList>
    </citation>
    <scope>NUCLEOTIDE SEQUENCE [LARGE SCALE GENOMIC DNA]</scope>
    <source>
        <strain evidence="10 11">KQ-12</strain>
    </source>
</reference>
<organism evidence="10 11">
    <name type="scientific">Salipaludibacillus keqinensis</name>
    <dbReference type="NCBI Taxonomy" id="2045207"/>
    <lineage>
        <taxon>Bacteria</taxon>
        <taxon>Bacillati</taxon>
        <taxon>Bacillota</taxon>
        <taxon>Bacilli</taxon>
        <taxon>Bacillales</taxon>
        <taxon>Bacillaceae</taxon>
    </lineage>
</organism>
<proteinExistence type="predicted"/>
<dbReference type="CDD" id="cd18585">
    <property type="entry name" value="ABC_6TM_CydC"/>
    <property type="match status" value="1"/>
</dbReference>
<dbReference type="Gene3D" id="1.20.1560.10">
    <property type="entry name" value="ABC transporter type 1, transmembrane domain"/>
    <property type="match status" value="1"/>
</dbReference>
<dbReference type="InterPro" id="IPR039421">
    <property type="entry name" value="Type_1_exporter"/>
</dbReference>
<dbReference type="SMART" id="SM00382">
    <property type="entry name" value="AAA"/>
    <property type="match status" value="1"/>
</dbReference>
<comment type="subcellular location">
    <subcellularLocation>
        <location evidence="1">Cell membrane</location>
        <topology evidence="1">Multi-pass membrane protein</topology>
    </subcellularLocation>
</comment>
<evidence type="ECO:0000256" key="1">
    <source>
        <dbReference type="ARBA" id="ARBA00004651"/>
    </source>
</evidence>
<dbReference type="SUPFAM" id="SSF90123">
    <property type="entry name" value="ABC transporter transmembrane region"/>
    <property type="match status" value="1"/>
</dbReference>
<name>A0A323T8S9_9BACI</name>
<dbReference type="Pfam" id="PF00005">
    <property type="entry name" value="ABC_tran"/>
    <property type="match status" value="1"/>
</dbReference>
<feature type="transmembrane region" description="Helical" evidence="7">
    <location>
        <begin position="249"/>
        <end position="267"/>
    </location>
</feature>
<dbReference type="RefSeq" id="WP_110610623.1">
    <property type="nucleotide sequence ID" value="NZ_PDOD01000004.1"/>
</dbReference>
<feature type="domain" description="ABC transporter" evidence="8">
    <location>
        <begin position="338"/>
        <end position="567"/>
    </location>
</feature>
<dbReference type="Pfam" id="PF00664">
    <property type="entry name" value="ABC_membrane"/>
    <property type="match status" value="1"/>
</dbReference>
<feature type="domain" description="ABC transmembrane type-1" evidence="9">
    <location>
        <begin position="19"/>
        <end position="288"/>
    </location>
</feature>
<feature type="transmembrane region" description="Helical" evidence="7">
    <location>
        <begin position="133"/>
        <end position="153"/>
    </location>
</feature>
<dbReference type="OrthoDB" id="9802264at2"/>
<evidence type="ECO:0000256" key="7">
    <source>
        <dbReference type="SAM" id="Phobius"/>
    </source>
</evidence>
<dbReference type="GO" id="GO:0034775">
    <property type="term" value="P:glutathione transmembrane transport"/>
    <property type="evidence" value="ECO:0007669"/>
    <property type="project" value="InterPro"/>
</dbReference>
<keyword evidence="6 7" id="KW-0472">Membrane</keyword>
<dbReference type="SUPFAM" id="SSF52540">
    <property type="entry name" value="P-loop containing nucleoside triphosphate hydrolases"/>
    <property type="match status" value="1"/>
</dbReference>
<dbReference type="Gene3D" id="3.40.50.300">
    <property type="entry name" value="P-loop containing nucleotide triphosphate hydrolases"/>
    <property type="match status" value="1"/>
</dbReference>
<gene>
    <name evidence="10" type="primary">cydC</name>
    <name evidence="10" type="ORF">CR194_15280</name>
</gene>
<keyword evidence="2 7" id="KW-0812">Transmembrane</keyword>
<dbReference type="InterPro" id="IPR003593">
    <property type="entry name" value="AAA+_ATPase"/>
</dbReference>
<dbReference type="PROSITE" id="PS50893">
    <property type="entry name" value="ABC_TRANSPORTER_2"/>
    <property type="match status" value="1"/>
</dbReference>
<evidence type="ECO:0000313" key="10">
    <source>
        <dbReference type="EMBL" id="PYZ92202.1"/>
    </source>
</evidence>
<dbReference type="GO" id="GO:0005886">
    <property type="term" value="C:plasma membrane"/>
    <property type="evidence" value="ECO:0007669"/>
    <property type="project" value="UniProtKB-SubCell"/>
</dbReference>
<evidence type="ECO:0000256" key="6">
    <source>
        <dbReference type="ARBA" id="ARBA00023136"/>
    </source>
</evidence>
<dbReference type="GO" id="GO:0016887">
    <property type="term" value="F:ATP hydrolysis activity"/>
    <property type="evidence" value="ECO:0007669"/>
    <property type="project" value="InterPro"/>
</dbReference>
<dbReference type="NCBIfam" id="TIGR02868">
    <property type="entry name" value="CydC"/>
    <property type="match status" value="1"/>
</dbReference>
<feature type="transmembrane region" description="Helical" evidence="7">
    <location>
        <begin position="53"/>
        <end position="72"/>
    </location>
</feature>
<dbReference type="InterPro" id="IPR027417">
    <property type="entry name" value="P-loop_NTPase"/>
</dbReference>
<evidence type="ECO:0000256" key="5">
    <source>
        <dbReference type="ARBA" id="ARBA00022989"/>
    </source>
</evidence>
<dbReference type="InterPro" id="IPR036640">
    <property type="entry name" value="ABC1_TM_sf"/>
</dbReference>
<dbReference type="PANTHER" id="PTHR43394">
    <property type="entry name" value="ATP-DEPENDENT PERMEASE MDL1, MITOCHONDRIAL"/>
    <property type="match status" value="1"/>
</dbReference>
<evidence type="ECO:0000259" key="9">
    <source>
        <dbReference type="PROSITE" id="PS50929"/>
    </source>
</evidence>
<evidence type="ECO:0000256" key="4">
    <source>
        <dbReference type="ARBA" id="ARBA00022840"/>
    </source>
</evidence>
<evidence type="ECO:0000259" key="8">
    <source>
        <dbReference type="PROSITE" id="PS50893"/>
    </source>
</evidence>
<dbReference type="InterPro" id="IPR017871">
    <property type="entry name" value="ABC_transporter-like_CS"/>
</dbReference>
<dbReference type="GO" id="GO:0005524">
    <property type="term" value="F:ATP binding"/>
    <property type="evidence" value="ECO:0007669"/>
    <property type="project" value="UniProtKB-KW"/>
</dbReference>
<dbReference type="PROSITE" id="PS50929">
    <property type="entry name" value="ABC_TM1F"/>
    <property type="match status" value="1"/>
</dbReference>